<proteinExistence type="predicted"/>
<reference evidence="2" key="1">
    <citation type="journal article" date="2019" name="Int. J. Syst. Evol. Microbiol.">
        <title>The Global Catalogue of Microorganisms (GCM) 10K type strain sequencing project: providing services to taxonomists for standard genome sequencing and annotation.</title>
        <authorList>
            <consortium name="The Broad Institute Genomics Platform"/>
            <consortium name="The Broad Institute Genome Sequencing Center for Infectious Disease"/>
            <person name="Wu L."/>
            <person name="Ma J."/>
        </authorList>
    </citation>
    <scope>NUCLEOTIDE SEQUENCE [LARGE SCALE GENOMIC DNA]</scope>
    <source>
        <strain evidence="2">JCM 17563</strain>
    </source>
</reference>
<sequence>MCRRRSRAEGAKGRLTAIVDQDLGDACEFSGALIVVFRQAETVASHDGASELFPHRLGEVCAGDAEPDAFGRQRGLRRRNAGSPAPAEIEALVHCDRSLGRPQPGQIAGPEKVLDLDAELRVGPKTGLSDAGGCRLDASAGSKHCR</sequence>
<dbReference type="EMBL" id="BAABBQ010000001">
    <property type="protein sequence ID" value="GAA4020867.1"/>
    <property type="molecule type" value="Genomic_DNA"/>
</dbReference>
<evidence type="ECO:0000313" key="1">
    <source>
        <dbReference type="EMBL" id="GAA4020867.1"/>
    </source>
</evidence>
<evidence type="ECO:0000313" key="2">
    <source>
        <dbReference type="Proteomes" id="UP001500235"/>
    </source>
</evidence>
<dbReference type="Proteomes" id="UP001500235">
    <property type="component" value="Unassembled WGS sequence"/>
</dbReference>
<protein>
    <submittedName>
        <fullName evidence="1">Uncharacterized protein</fullName>
    </submittedName>
</protein>
<gene>
    <name evidence="1" type="ORF">GCM10022280_21700</name>
</gene>
<accession>A0ABP7T4B7</accession>
<keyword evidence="2" id="KW-1185">Reference proteome</keyword>
<name>A0ABP7T4B7_9SPHN</name>
<organism evidence="1 2">
    <name type="scientific">Sphingomonas swuensis</name>
    <dbReference type="NCBI Taxonomy" id="977800"/>
    <lineage>
        <taxon>Bacteria</taxon>
        <taxon>Pseudomonadati</taxon>
        <taxon>Pseudomonadota</taxon>
        <taxon>Alphaproteobacteria</taxon>
        <taxon>Sphingomonadales</taxon>
        <taxon>Sphingomonadaceae</taxon>
        <taxon>Sphingomonas</taxon>
    </lineage>
</organism>
<comment type="caution">
    <text evidence="1">The sequence shown here is derived from an EMBL/GenBank/DDBJ whole genome shotgun (WGS) entry which is preliminary data.</text>
</comment>